<evidence type="ECO:0000256" key="2">
    <source>
        <dbReference type="ARBA" id="ARBA00022692"/>
    </source>
</evidence>
<keyword evidence="1" id="KW-0472">Membrane</keyword>
<accession>A0ABW5ZZE0</accession>
<dbReference type="InterPro" id="IPR039910">
    <property type="entry name" value="D15-like"/>
</dbReference>
<evidence type="ECO:0000313" key="5">
    <source>
        <dbReference type="Proteomes" id="UP001597511"/>
    </source>
</evidence>
<dbReference type="Pfam" id="PF07244">
    <property type="entry name" value="POTRA"/>
    <property type="match status" value="1"/>
</dbReference>
<evidence type="ECO:0000313" key="4">
    <source>
        <dbReference type="EMBL" id="MFD2918337.1"/>
    </source>
</evidence>
<dbReference type="Gene3D" id="2.40.160.50">
    <property type="entry name" value="membrane protein fhac: a member of the omp85/tpsb transporter family"/>
    <property type="match status" value="1"/>
</dbReference>
<dbReference type="RefSeq" id="WP_386094281.1">
    <property type="nucleotide sequence ID" value="NZ_JBHUOZ010000001.1"/>
</dbReference>
<proteinExistence type="predicted"/>
<comment type="caution">
    <text evidence="4">The sequence shown here is derived from an EMBL/GenBank/DDBJ whole genome shotgun (WGS) entry which is preliminary data.</text>
</comment>
<protein>
    <submittedName>
        <fullName evidence="4">POTRA domain-containing protein</fullName>
    </submittedName>
</protein>
<dbReference type="Proteomes" id="UP001597511">
    <property type="component" value="Unassembled WGS sequence"/>
</dbReference>
<dbReference type="PANTHER" id="PTHR12815:SF18">
    <property type="entry name" value="SORTING AND ASSEMBLY MACHINERY COMPONENT 50 HOMOLOG"/>
    <property type="match status" value="1"/>
</dbReference>
<keyword evidence="1" id="KW-1134">Transmembrane beta strand</keyword>
<name>A0ABW5ZZE0_9BACT</name>
<evidence type="ECO:0000256" key="1">
    <source>
        <dbReference type="ARBA" id="ARBA00022452"/>
    </source>
</evidence>
<organism evidence="4 5">
    <name type="scientific">Terrimonas rubra</name>
    <dbReference type="NCBI Taxonomy" id="1035890"/>
    <lineage>
        <taxon>Bacteria</taxon>
        <taxon>Pseudomonadati</taxon>
        <taxon>Bacteroidota</taxon>
        <taxon>Chitinophagia</taxon>
        <taxon>Chitinophagales</taxon>
        <taxon>Chitinophagaceae</taxon>
        <taxon>Terrimonas</taxon>
    </lineage>
</organism>
<dbReference type="PANTHER" id="PTHR12815">
    <property type="entry name" value="SORTING AND ASSEMBLY MACHINERY SAMM50 PROTEIN FAMILY MEMBER"/>
    <property type="match status" value="1"/>
</dbReference>
<dbReference type="Gene3D" id="3.10.20.310">
    <property type="entry name" value="membrane protein fhac"/>
    <property type="match status" value="1"/>
</dbReference>
<keyword evidence="5" id="KW-1185">Reference proteome</keyword>
<gene>
    <name evidence="4" type="ORF">ACFS6H_01370</name>
</gene>
<evidence type="ECO:0000259" key="3">
    <source>
        <dbReference type="Pfam" id="PF07244"/>
    </source>
</evidence>
<feature type="domain" description="POTRA" evidence="3">
    <location>
        <begin position="150"/>
        <end position="199"/>
    </location>
</feature>
<dbReference type="EMBL" id="JBHUOZ010000001">
    <property type="protein sequence ID" value="MFD2918337.1"/>
    <property type="molecule type" value="Genomic_DNA"/>
</dbReference>
<reference evidence="5" key="1">
    <citation type="journal article" date="2019" name="Int. J. Syst. Evol. Microbiol.">
        <title>The Global Catalogue of Microorganisms (GCM) 10K type strain sequencing project: providing services to taxonomists for standard genome sequencing and annotation.</title>
        <authorList>
            <consortium name="The Broad Institute Genomics Platform"/>
            <consortium name="The Broad Institute Genome Sequencing Center for Infectious Disease"/>
            <person name="Wu L."/>
            <person name="Ma J."/>
        </authorList>
    </citation>
    <scope>NUCLEOTIDE SEQUENCE [LARGE SCALE GENOMIC DNA]</scope>
    <source>
        <strain evidence="5">KCTC 23299</strain>
    </source>
</reference>
<keyword evidence="2" id="KW-0812">Transmembrane</keyword>
<sequence>MLHIQPVDKDAAFIASLGLQQQFTDQLACRSYADSIPVILKARGYITASVDSFFADSASARVVLFVGNIYKWAQLNTSGVPLELLQAVGWRSTAYRGQPVDLLQVADMQKRMLTYLENTGYPFAKIYLDSLVMQGDEVTARLKVNQGPLYTIDSIRVIGNAKVSNDYLQRFLDIRHGSVYNKEKLQRITGRIRELTYVEEEYPPKVVWRSSGAVLDLYLKQKKSSQASLIVGFLPNNDQLSSKKMLVTGEGNLNLKNALGAGETIGINWQQLQVSSQRLNVIYQHPYLFQSPFGLDFAFDMFRKDSTFLNVDIQLGAIYQHSTKQSAKVFVQWFQTILNGIDQDRVIQTRTLPNAADIRTTNLGLQYDFNNTNYRFNPVRGNDIQFIAKAGNRQIKKNNTILELKDPNDQGFDFGSLYDTVKLKNYQFQAKLAAAKYFPVGSKGLSTVKTALHGGFIQSANIFRNELFQVGGYKLLRGFDEESQYLSQYAIATLEYRYLIGQNSFFYAFGDGGWGRNKSNYANVNYTYISGGLGIAFETKVGIFNLAWALGKRNDTEFNLRQSKIHFGFVSYF</sequence>
<dbReference type="InterPro" id="IPR010827">
    <property type="entry name" value="BamA/TamA_POTRA"/>
</dbReference>